<name>A0A9P4HLK2_9PLEO</name>
<feature type="signal peptide" evidence="1">
    <location>
        <begin position="1"/>
        <end position="19"/>
    </location>
</feature>
<proteinExistence type="predicted"/>
<accession>A0A9P4HLK2</accession>
<dbReference type="OrthoDB" id="5337308at2759"/>
<reference evidence="2" key="1">
    <citation type="journal article" date="2020" name="Stud. Mycol.">
        <title>101 Dothideomycetes genomes: a test case for predicting lifestyles and emergence of pathogens.</title>
        <authorList>
            <person name="Haridas S."/>
            <person name="Albert R."/>
            <person name="Binder M."/>
            <person name="Bloem J."/>
            <person name="Labutti K."/>
            <person name="Salamov A."/>
            <person name="Andreopoulos B."/>
            <person name="Baker S."/>
            <person name="Barry K."/>
            <person name="Bills G."/>
            <person name="Bluhm B."/>
            <person name="Cannon C."/>
            <person name="Castanera R."/>
            <person name="Culley D."/>
            <person name="Daum C."/>
            <person name="Ezra D."/>
            <person name="Gonzalez J."/>
            <person name="Henrissat B."/>
            <person name="Kuo A."/>
            <person name="Liang C."/>
            <person name="Lipzen A."/>
            <person name="Lutzoni F."/>
            <person name="Magnuson J."/>
            <person name="Mondo S."/>
            <person name="Nolan M."/>
            <person name="Ohm R."/>
            <person name="Pangilinan J."/>
            <person name="Park H.-J."/>
            <person name="Ramirez L."/>
            <person name="Alfaro M."/>
            <person name="Sun H."/>
            <person name="Tritt A."/>
            <person name="Yoshinaga Y."/>
            <person name="Zwiers L.-H."/>
            <person name="Turgeon B."/>
            <person name="Goodwin S."/>
            <person name="Spatafora J."/>
            <person name="Crous P."/>
            <person name="Grigoriev I."/>
        </authorList>
    </citation>
    <scope>NUCLEOTIDE SEQUENCE</scope>
    <source>
        <strain evidence="2">CBS 110217</strain>
    </source>
</reference>
<gene>
    <name evidence="2" type="ORF">EK21DRAFT_105869</name>
</gene>
<comment type="caution">
    <text evidence="2">The sequence shown here is derived from an EMBL/GenBank/DDBJ whole genome shotgun (WGS) entry which is preliminary data.</text>
</comment>
<organism evidence="2 3">
    <name type="scientific">Setomelanomma holmii</name>
    <dbReference type="NCBI Taxonomy" id="210430"/>
    <lineage>
        <taxon>Eukaryota</taxon>
        <taxon>Fungi</taxon>
        <taxon>Dikarya</taxon>
        <taxon>Ascomycota</taxon>
        <taxon>Pezizomycotina</taxon>
        <taxon>Dothideomycetes</taxon>
        <taxon>Pleosporomycetidae</taxon>
        <taxon>Pleosporales</taxon>
        <taxon>Pleosporineae</taxon>
        <taxon>Phaeosphaeriaceae</taxon>
        <taxon>Setomelanomma</taxon>
    </lineage>
</organism>
<dbReference type="EMBL" id="ML978154">
    <property type="protein sequence ID" value="KAF2036553.1"/>
    <property type="molecule type" value="Genomic_DNA"/>
</dbReference>
<evidence type="ECO:0000256" key="1">
    <source>
        <dbReference type="SAM" id="SignalP"/>
    </source>
</evidence>
<evidence type="ECO:0000313" key="3">
    <source>
        <dbReference type="Proteomes" id="UP000799777"/>
    </source>
</evidence>
<sequence>MEVLPIVFLLVVVVNLVSGNIVPRPRSLSTNLSQNDNDFNEILFRGPEVAGGALLGRSNLPIVARDDPEDRDPSTPWSRAVCKGERLLAAMQYDHDKLAKSGVVVPVESPWDGELRQEMRDWGYKDFTEADNDLLDFGCQFDNWGFTAAFQALGISSKSSGEGVMHLDGPAVIRKQDNSLPPPVTGADFKLGMNAPSGAIFSLDLKSPSEEAKTLWGVSRVASADELPAIRYVSDITWALWNRHVNKEHGNINNVRYIFAINIANPDTEMIMEKALTKYTPGKDNGEGL</sequence>
<feature type="chain" id="PRO_5040405052" evidence="1">
    <location>
        <begin position="20"/>
        <end position="289"/>
    </location>
</feature>
<dbReference type="Proteomes" id="UP000799777">
    <property type="component" value="Unassembled WGS sequence"/>
</dbReference>
<keyword evidence="1" id="KW-0732">Signal</keyword>
<protein>
    <submittedName>
        <fullName evidence="2">Uncharacterized protein</fullName>
    </submittedName>
</protein>
<evidence type="ECO:0000313" key="2">
    <source>
        <dbReference type="EMBL" id="KAF2036553.1"/>
    </source>
</evidence>
<dbReference type="AlphaFoldDB" id="A0A9P4HLK2"/>
<keyword evidence="3" id="KW-1185">Reference proteome</keyword>